<proteinExistence type="predicted"/>
<name>A0A239HHL0_9RHOB</name>
<organism evidence="2 3">
    <name type="scientific">Antarctobacter heliothermus</name>
    <dbReference type="NCBI Taxonomy" id="74033"/>
    <lineage>
        <taxon>Bacteria</taxon>
        <taxon>Pseudomonadati</taxon>
        <taxon>Pseudomonadota</taxon>
        <taxon>Alphaproteobacteria</taxon>
        <taxon>Rhodobacterales</taxon>
        <taxon>Roseobacteraceae</taxon>
        <taxon>Antarctobacter</taxon>
    </lineage>
</organism>
<protein>
    <submittedName>
        <fullName evidence="2">Uncharacterized protein</fullName>
    </submittedName>
</protein>
<reference evidence="2 3" key="1">
    <citation type="submission" date="2017-06" db="EMBL/GenBank/DDBJ databases">
        <authorList>
            <person name="Kim H.J."/>
            <person name="Triplett B.A."/>
        </authorList>
    </citation>
    <scope>NUCLEOTIDE SEQUENCE [LARGE SCALE GENOMIC DNA]</scope>
    <source>
        <strain evidence="2 3">DSM 11445</strain>
    </source>
</reference>
<evidence type="ECO:0000313" key="3">
    <source>
        <dbReference type="Proteomes" id="UP000198440"/>
    </source>
</evidence>
<dbReference type="AlphaFoldDB" id="A0A239HHL0"/>
<keyword evidence="1" id="KW-1133">Transmembrane helix</keyword>
<accession>A0A239HHL0</accession>
<evidence type="ECO:0000313" key="2">
    <source>
        <dbReference type="EMBL" id="SNS80635.1"/>
    </source>
</evidence>
<sequence>MLFLLDCDRYTFSMFVVVGLIIAFVLVAVFSNRATRLCRWRERRKDGVSTWTCVHCGAQVPGAIGQPPRECHWPDAQARR</sequence>
<dbReference type="Proteomes" id="UP000198440">
    <property type="component" value="Unassembled WGS sequence"/>
</dbReference>
<feature type="transmembrane region" description="Helical" evidence="1">
    <location>
        <begin position="12"/>
        <end position="35"/>
    </location>
</feature>
<dbReference type="EMBL" id="FZON01000034">
    <property type="protein sequence ID" value="SNS80635.1"/>
    <property type="molecule type" value="Genomic_DNA"/>
</dbReference>
<evidence type="ECO:0000256" key="1">
    <source>
        <dbReference type="SAM" id="Phobius"/>
    </source>
</evidence>
<keyword evidence="1" id="KW-0472">Membrane</keyword>
<keyword evidence="1" id="KW-0812">Transmembrane</keyword>
<gene>
    <name evidence="2" type="ORF">SAMN04488078_10345</name>
</gene>